<feature type="transmembrane region" description="Helical" evidence="11">
    <location>
        <begin position="414"/>
        <end position="435"/>
    </location>
</feature>
<evidence type="ECO:0000259" key="12">
    <source>
        <dbReference type="Pfam" id="PF01514"/>
    </source>
</evidence>
<evidence type="ECO:0000256" key="5">
    <source>
        <dbReference type="ARBA" id="ARBA00022692"/>
    </source>
</evidence>
<name>A0A1I7IQA3_9BACL</name>
<dbReference type="AlphaFoldDB" id="A0A1I7IQA3"/>
<dbReference type="EMBL" id="FPBV01000007">
    <property type="protein sequence ID" value="SFU75098.1"/>
    <property type="molecule type" value="Genomic_DNA"/>
</dbReference>
<dbReference type="Pfam" id="PF08345">
    <property type="entry name" value="YscJ_FliF_C"/>
    <property type="match status" value="1"/>
</dbReference>
<keyword evidence="6 11" id="KW-1133">Transmembrane helix</keyword>
<gene>
    <name evidence="14" type="ORF">SAMN05421543_10734</name>
</gene>
<dbReference type="PANTHER" id="PTHR30046">
    <property type="entry name" value="FLAGELLAR M-RING PROTEIN"/>
    <property type="match status" value="1"/>
</dbReference>
<evidence type="ECO:0000256" key="10">
    <source>
        <dbReference type="SAM" id="MobiDB-lite"/>
    </source>
</evidence>
<evidence type="ECO:0000313" key="14">
    <source>
        <dbReference type="EMBL" id="SFU75098.1"/>
    </source>
</evidence>
<evidence type="ECO:0000256" key="8">
    <source>
        <dbReference type="ARBA" id="ARBA00023143"/>
    </source>
</evidence>
<evidence type="ECO:0000256" key="4">
    <source>
        <dbReference type="ARBA" id="ARBA00022475"/>
    </source>
</evidence>
<feature type="transmembrane region" description="Helical" evidence="11">
    <location>
        <begin position="9"/>
        <end position="28"/>
    </location>
</feature>
<evidence type="ECO:0000256" key="9">
    <source>
        <dbReference type="PIRNR" id="PIRNR004862"/>
    </source>
</evidence>
<dbReference type="Gene3D" id="3.30.300.30">
    <property type="match status" value="1"/>
</dbReference>
<feature type="compositionally biased region" description="Low complexity" evidence="10">
    <location>
        <begin position="299"/>
        <end position="335"/>
    </location>
</feature>
<dbReference type="PIRSF" id="PIRSF004862">
    <property type="entry name" value="FliF"/>
    <property type="match status" value="1"/>
</dbReference>
<keyword evidence="14" id="KW-0969">Cilium</keyword>
<evidence type="ECO:0000313" key="15">
    <source>
        <dbReference type="Proteomes" id="UP000183508"/>
    </source>
</evidence>
<evidence type="ECO:0000256" key="3">
    <source>
        <dbReference type="ARBA" id="ARBA00007971"/>
    </source>
</evidence>
<dbReference type="InterPro" id="IPR043427">
    <property type="entry name" value="YscJ/FliF"/>
</dbReference>
<sequence>MAPARRRNLAIAAAAGVLCLATVLWIVLRPNYVTIMSGLDAKSLGQVQSKLQDLKIPSRVEGSSVLVPARDADTARIQLAMAGLPQSSGYIGYASIPSSFAMTQDQFNVQVLDVLQQSLAQTIKSINGVTDAQVHIVMPDPQLFVSQPADTAKASVFLQLGPGVQLSSAQVAGIQQLVAHSVKGLSVDDVTVVDQNGVALSSPTANSAGGATTQASAEIALRRQLEQTLTQQLTAGLNQIVGPGNAVVMVHANVTFDQVQSKAHTYQPAPGQTTGLPSSTQVTRKSSNSTTGSAGGPAGQASSNPNLPTYAGSAAGSGSSSSTETDTTTTYDNSYVDTVKNDDPVQLQGYQVAVMLNQNDAAITPAVVNQIRSFVTNAVGAKAGAGANNDISVVTVPFHGPAVSSASAGWAQGWMPWAAAGGAVAALALAGWWWLRRRRGSDELAAALEPQAALAELDQLPKSEDERMKEELLRFAERKPAEFAGLLRTWLAND</sequence>
<keyword evidence="4" id="KW-1003">Cell membrane</keyword>
<dbReference type="InterPro" id="IPR000067">
    <property type="entry name" value="FlgMring_FliF"/>
</dbReference>
<comment type="function">
    <text evidence="9">The M ring may be actively involved in energy transduction.</text>
</comment>
<keyword evidence="15" id="KW-1185">Reference proteome</keyword>
<keyword evidence="8 9" id="KW-0975">Bacterial flagellum</keyword>
<dbReference type="GO" id="GO:0003774">
    <property type="term" value="F:cytoskeletal motor activity"/>
    <property type="evidence" value="ECO:0007669"/>
    <property type="project" value="InterPro"/>
</dbReference>
<keyword evidence="14" id="KW-0282">Flagellum</keyword>
<evidence type="ECO:0000256" key="2">
    <source>
        <dbReference type="ARBA" id="ARBA00004651"/>
    </source>
</evidence>
<keyword evidence="14" id="KW-0966">Cell projection</keyword>
<feature type="domain" description="Flagellar M-ring C-terminal" evidence="13">
    <location>
        <begin position="237"/>
        <end position="398"/>
    </location>
</feature>
<dbReference type="InterPro" id="IPR006182">
    <property type="entry name" value="FliF_N_dom"/>
</dbReference>
<feature type="compositionally biased region" description="Polar residues" evidence="10">
    <location>
        <begin position="263"/>
        <end position="285"/>
    </location>
</feature>
<feature type="region of interest" description="Disordered" evidence="10">
    <location>
        <begin position="263"/>
        <end position="335"/>
    </location>
</feature>
<proteinExistence type="inferred from homology"/>
<dbReference type="InterPro" id="IPR045851">
    <property type="entry name" value="AMP-bd_C_sf"/>
</dbReference>
<evidence type="ECO:0000256" key="1">
    <source>
        <dbReference type="ARBA" id="ARBA00004117"/>
    </source>
</evidence>
<dbReference type="InterPro" id="IPR013556">
    <property type="entry name" value="Flag_M-ring_C"/>
</dbReference>
<dbReference type="GO" id="GO:0009431">
    <property type="term" value="C:bacterial-type flagellum basal body, MS ring"/>
    <property type="evidence" value="ECO:0007669"/>
    <property type="project" value="InterPro"/>
</dbReference>
<dbReference type="eggNOG" id="COG1766">
    <property type="taxonomic scope" value="Bacteria"/>
</dbReference>
<reference evidence="15" key="1">
    <citation type="submission" date="2016-10" db="EMBL/GenBank/DDBJ databases">
        <authorList>
            <person name="Varghese N."/>
        </authorList>
    </citation>
    <scope>NUCLEOTIDE SEQUENCE [LARGE SCALE GENOMIC DNA]</scope>
    <source>
        <strain evidence="15">DSM 17980</strain>
    </source>
</reference>
<comment type="similarity">
    <text evidence="3 9">Belongs to the FliF family.</text>
</comment>
<evidence type="ECO:0000259" key="13">
    <source>
        <dbReference type="Pfam" id="PF08345"/>
    </source>
</evidence>
<dbReference type="STRING" id="392015.SAMN05421543_10734"/>
<accession>A0A1I7IQA3</accession>
<evidence type="ECO:0000256" key="7">
    <source>
        <dbReference type="ARBA" id="ARBA00023136"/>
    </source>
</evidence>
<dbReference type="PANTHER" id="PTHR30046:SF0">
    <property type="entry name" value="FLAGELLAR M-RING PROTEIN"/>
    <property type="match status" value="1"/>
</dbReference>
<comment type="subcellular location">
    <subcellularLocation>
        <location evidence="1 9">Bacterial flagellum basal body</location>
    </subcellularLocation>
    <subcellularLocation>
        <location evidence="2">Cell membrane</location>
        <topology evidence="2">Multi-pass membrane protein</topology>
    </subcellularLocation>
</comment>
<dbReference type="OrthoDB" id="9807026at2"/>
<dbReference type="Pfam" id="PF01514">
    <property type="entry name" value="YscJ_FliF"/>
    <property type="match status" value="1"/>
</dbReference>
<evidence type="ECO:0000256" key="6">
    <source>
        <dbReference type="ARBA" id="ARBA00022989"/>
    </source>
</evidence>
<keyword evidence="7 11" id="KW-0472">Membrane</keyword>
<keyword evidence="5 11" id="KW-0812">Transmembrane</keyword>
<dbReference type="Proteomes" id="UP000183508">
    <property type="component" value="Unassembled WGS sequence"/>
</dbReference>
<dbReference type="PRINTS" id="PR01009">
    <property type="entry name" value="FLGMRINGFLIF"/>
</dbReference>
<dbReference type="GO" id="GO:0071973">
    <property type="term" value="P:bacterial-type flagellum-dependent cell motility"/>
    <property type="evidence" value="ECO:0007669"/>
    <property type="project" value="InterPro"/>
</dbReference>
<protein>
    <recommendedName>
        <fullName evidence="9">Flagellar M-ring protein</fullName>
    </recommendedName>
</protein>
<dbReference type="NCBIfam" id="TIGR00206">
    <property type="entry name" value="fliF"/>
    <property type="match status" value="1"/>
</dbReference>
<dbReference type="GO" id="GO:0005886">
    <property type="term" value="C:plasma membrane"/>
    <property type="evidence" value="ECO:0007669"/>
    <property type="project" value="UniProtKB-SubCell"/>
</dbReference>
<evidence type="ECO:0000256" key="11">
    <source>
        <dbReference type="SAM" id="Phobius"/>
    </source>
</evidence>
<feature type="domain" description="Flagellar M-ring N-terminal" evidence="12">
    <location>
        <begin position="29"/>
        <end position="201"/>
    </location>
</feature>
<organism evidence="14 15">
    <name type="scientific">Alicyclobacillus macrosporangiidus</name>
    <dbReference type="NCBI Taxonomy" id="392015"/>
    <lineage>
        <taxon>Bacteria</taxon>
        <taxon>Bacillati</taxon>
        <taxon>Bacillota</taxon>
        <taxon>Bacilli</taxon>
        <taxon>Bacillales</taxon>
        <taxon>Alicyclobacillaceae</taxon>
        <taxon>Alicyclobacillus</taxon>
    </lineage>
</organism>